<comment type="caution">
    <text evidence="2">The sequence shown here is derived from an EMBL/GenBank/DDBJ whole genome shotgun (WGS) entry which is preliminary data.</text>
</comment>
<name>A0A8H7Z921_9ASCO</name>
<accession>A0A8H7Z921</accession>
<sequence>MSPSNQNTGKLESETPIDKKRQPSETKTKAPPRMITPTTNINPLSKPNPAQLFDLISKNYESWSQAMAKQFEDEENFSPFPSEDDANTQSNPIFNYNLLEALESASVQAGERVKEISSGGVHDPLNLATSQSDTAPRPIKLPKRRIICPPESLLNNTEIDFIRNKITQAIKQKEGGVLPKGNLFDPGIRLRDDFGNLANNMDSNGDLNHTSIEIEFSPIPECEVHGAEDCDCPIFDEGHTSSRLSSKGISSRHNDDENDDGPSCEFTFEYDSNGRLLPTGNNIEEKLQSMKYADKMKGFQDEFNAIMDEADESQPNLYTANNRSVLIPPISSPSKSLHRKTKVKRRLKREITDPLDDLKSFVKEESQRKLEKLRLRDRDSTTPRNFYGLIPNDKCCLLCQYESVFGMEPRYLVAKKTK</sequence>
<dbReference type="AlphaFoldDB" id="A0A8H7Z921"/>
<evidence type="ECO:0000313" key="2">
    <source>
        <dbReference type="EMBL" id="KAG5417507.1"/>
    </source>
</evidence>
<reference evidence="2 3" key="1">
    <citation type="submission" date="2020-12" db="EMBL/GenBank/DDBJ databases">
        <title>Effect of drift, selection, and recombination on the evolution of hybrid genomes in Candida yeast pathogens.</title>
        <authorList>
            <person name="Mixao V."/>
            <person name="Ksiezopolska E."/>
            <person name="Saus E."/>
            <person name="Boekhout T."/>
            <person name="Gacser A."/>
            <person name="Gabaldon T."/>
        </authorList>
    </citation>
    <scope>NUCLEOTIDE SEQUENCE [LARGE SCALE GENOMIC DNA]</scope>
    <source>
        <strain evidence="2 3">BP57</strain>
    </source>
</reference>
<feature type="compositionally biased region" description="Low complexity" evidence="1">
    <location>
        <begin position="241"/>
        <end position="251"/>
    </location>
</feature>
<evidence type="ECO:0000256" key="1">
    <source>
        <dbReference type="SAM" id="MobiDB-lite"/>
    </source>
</evidence>
<feature type="compositionally biased region" description="Basic and acidic residues" evidence="1">
    <location>
        <begin position="11"/>
        <end position="28"/>
    </location>
</feature>
<keyword evidence="3" id="KW-1185">Reference proteome</keyword>
<protein>
    <submittedName>
        <fullName evidence="2">Uncharacterized protein</fullName>
    </submittedName>
</protein>
<dbReference type="Proteomes" id="UP000669133">
    <property type="component" value="Unassembled WGS sequence"/>
</dbReference>
<dbReference type="EMBL" id="JAEOAQ010000007">
    <property type="protein sequence ID" value="KAG5417507.1"/>
    <property type="molecule type" value="Genomic_DNA"/>
</dbReference>
<gene>
    <name evidence="2" type="ORF">I9W82_005143</name>
</gene>
<organism evidence="2 3">
    <name type="scientific">Candida metapsilosis</name>
    <dbReference type="NCBI Taxonomy" id="273372"/>
    <lineage>
        <taxon>Eukaryota</taxon>
        <taxon>Fungi</taxon>
        <taxon>Dikarya</taxon>
        <taxon>Ascomycota</taxon>
        <taxon>Saccharomycotina</taxon>
        <taxon>Pichiomycetes</taxon>
        <taxon>Debaryomycetaceae</taxon>
        <taxon>Candida/Lodderomyces clade</taxon>
        <taxon>Candida</taxon>
    </lineage>
</organism>
<feature type="region of interest" description="Disordered" evidence="1">
    <location>
        <begin position="1"/>
        <end position="48"/>
    </location>
</feature>
<feature type="compositionally biased region" description="Polar residues" evidence="1">
    <location>
        <begin position="1"/>
        <end position="10"/>
    </location>
</feature>
<evidence type="ECO:0000313" key="3">
    <source>
        <dbReference type="Proteomes" id="UP000669133"/>
    </source>
</evidence>
<dbReference type="GeneID" id="93653772"/>
<dbReference type="OrthoDB" id="4081922at2759"/>
<dbReference type="RefSeq" id="XP_067546623.1">
    <property type="nucleotide sequence ID" value="XM_067694288.1"/>
</dbReference>
<feature type="region of interest" description="Disordered" evidence="1">
    <location>
        <begin position="241"/>
        <end position="264"/>
    </location>
</feature>
<proteinExistence type="predicted"/>
<feature type="compositionally biased region" description="Polar residues" evidence="1">
    <location>
        <begin position="36"/>
        <end position="45"/>
    </location>
</feature>